<gene>
    <name evidence="1" type="ORF">Pan14r_15990</name>
</gene>
<sequence length="343" mass="38646">MNLLIHAYSTLEDPQDLSFEHRAASRRSRRNDKLSDDLNRLRDYCVTKAKDAADSPAIQNLLQHIDRTSHHFSFEIDDAEFATVSKWAWANNAILYFADGTVRDPSGRILMDPASGKPHPDAELPFPADARQRQLQSEMVMRNRLIDPPEVLPPIPGMQEVKLRGADDVAWRCLALFLVAARAESVMAGRPIPLDAIERRHPLALHALTTAEKSFLQVERPTPDQAADHCWRYESLYALQWALGMHPELEFADKICDVPTVARLIFAGTESDFVTTAKLRPTEQILDATDLNLRLLWAARDAANRRKDPPAGIDGFVLVERQHALHWLIDAQGPAWDDVDTST</sequence>
<dbReference type="Proteomes" id="UP000317238">
    <property type="component" value="Unassembled WGS sequence"/>
</dbReference>
<dbReference type="OrthoDB" id="4399984at2"/>
<evidence type="ECO:0008006" key="3">
    <source>
        <dbReference type="Google" id="ProtNLM"/>
    </source>
</evidence>
<organism evidence="1 2">
    <name type="scientific">Crateriforma conspicua</name>
    <dbReference type="NCBI Taxonomy" id="2527996"/>
    <lineage>
        <taxon>Bacteria</taxon>
        <taxon>Pseudomonadati</taxon>
        <taxon>Planctomycetota</taxon>
        <taxon>Planctomycetia</taxon>
        <taxon>Planctomycetales</taxon>
        <taxon>Planctomycetaceae</taxon>
        <taxon>Crateriforma</taxon>
    </lineage>
</organism>
<name>A0A5C5Y275_9PLAN</name>
<comment type="caution">
    <text evidence="1">The sequence shown here is derived from an EMBL/GenBank/DDBJ whole genome shotgun (WGS) entry which is preliminary data.</text>
</comment>
<dbReference type="Pfam" id="PF14094">
    <property type="entry name" value="DUF4272"/>
    <property type="match status" value="1"/>
</dbReference>
<evidence type="ECO:0000313" key="1">
    <source>
        <dbReference type="EMBL" id="TWT69314.1"/>
    </source>
</evidence>
<evidence type="ECO:0000313" key="2">
    <source>
        <dbReference type="Proteomes" id="UP000317238"/>
    </source>
</evidence>
<dbReference type="EMBL" id="SJPL01000001">
    <property type="protein sequence ID" value="TWT69314.1"/>
    <property type="molecule type" value="Genomic_DNA"/>
</dbReference>
<dbReference type="AlphaFoldDB" id="A0A5C5Y275"/>
<accession>A0A5C5Y275</accession>
<reference evidence="1 2" key="1">
    <citation type="submission" date="2019-02" db="EMBL/GenBank/DDBJ databases">
        <title>Deep-cultivation of Planctomycetes and their phenomic and genomic characterization uncovers novel biology.</title>
        <authorList>
            <person name="Wiegand S."/>
            <person name="Jogler M."/>
            <person name="Boedeker C."/>
            <person name="Pinto D."/>
            <person name="Vollmers J."/>
            <person name="Rivas-Marin E."/>
            <person name="Kohn T."/>
            <person name="Peeters S.H."/>
            <person name="Heuer A."/>
            <person name="Rast P."/>
            <person name="Oberbeckmann S."/>
            <person name="Bunk B."/>
            <person name="Jeske O."/>
            <person name="Meyerdierks A."/>
            <person name="Storesund J.E."/>
            <person name="Kallscheuer N."/>
            <person name="Luecker S."/>
            <person name="Lage O.M."/>
            <person name="Pohl T."/>
            <person name="Merkel B.J."/>
            <person name="Hornburger P."/>
            <person name="Mueller R.-W."/>
            <person name="Bruemmer F."/>
            <person name="Labrenz M."/>
            <person name="Spormann A.M."/>
            <person name="Op Den Camp H."/>
            <person name="Overmann J."/>
            <person name="Amann R."/>
            <person name="Jetten M.S.M."/>
            <person name="Mascher T."/>
            <person name="Medema M.H."/>
            <person name="Devos D.P."/>
            <person name="Kaster A.-K."/>
            <person name="Ovreas L."/>
            <person name="Rohde M."/>
            <person name="Galperin M.Y."/>
            <person name="Jogler C."/>
        </authorList>
    </citation>
    <scope>NUCLEOTIDE SEQUENCE [LARGE SCALE GENOMIC DNA]</scope>
    <source>
        <strain evidence="1 2">Pan14r</strain>
    </source>
</reference>
<keyword evidence="2" id="KW-1185">Reference proteome</keyword>
<dbReference type="RefSeq" id="WP_145299049.1">
    <property type="nucleotide sequence ID" value="NZ_CP036319.1"/>
</dbReference>
<protein>
    <recommendedName>
        <fullName evidence="3">DUF4272 domain-containing protein</fullName>
    </recommendedName>
</protein>
<dbReference type="InterPro" id="IPR025368">
    <property type="entry name" value="DUF4272"/>
</dbReference>
<proteinExistence type="predicted"/>